<proteinExistence type="predicted"/>
<evidence type="ECO:0000313" key="3">
    <source>
        <dbReference type="Proteomes" id="UP000323000"/>
    </source>
</evidence>
<dbReference type="AlphaFoldDB" id="A0A5C7IB60"/>
<reference evidence="3" key="1">
    <citation type="journal article" date="2019" name="Gigascience">
        <title>De novo genome assembly of the endangered Acer yangbiense, a plant species with extremely small populations endemic to Yunnan Province, China.</title>
        <authorList>
            <person name="Yang J."/>
            <person name="Wariss H.M."/>
            <person name="Tao L."/>
            <person name="Zhang R."/>
            <person name="Yun Q."/>
            <person name="Hollingsworth P."/>
            <person name="Dao Z."/>
            <person name="Luo G."/>
            <person name="Guo H."/>
            <person name="Ma Y."/>
            <person name="Sun W."/>
        </authorList>
    </citation>
    <scope>NUCLEOTIDE SEQUENCE [LARGE SCALE GENOMIC DNA]</scope>
    <source>
        <strain evidence="3">cv. Malutang</strain>
    </source>
</reference>
<evidence type="ECO:0000313" key="2">
    <source>
        <dbReference type="EMBL" id="TXG65636.1"/>
    </source>
</evidence>
<feature type="compositionally biased region" description="Basic and acidic residues" evidence="1">
    <location>
        <begin position="158"/>
        <end position="168"/>
    </location>
</feature>
<dbReference type="Proteomes" id="UP000323000">
    <property type="component" value="Chromosome 3"/>
</dbReference>
<protein>
    <submittedName>
        <fullName evidence="2">Uncharacterized protein</fullName>
    </submittedName>
</protein>
<dbReference type="OrthoDB" id="1531937at2759"/>
<gene>
    <name evidence="2" type="ORF">EZV62_006911</name>
</gene>
<feature type="region of interest" description="Disordered" evidence="1">
    <location>
        <begin position="143"/>
        <end position="171"/>
    </location>
</feature>
<name>A0A5C7IB60_9ROSI</name>
<dbReference type="EMBL" id="VAHF01000003">
    <property type="protein sequence ID" value="TXG65636.1"/>
    <property type="molecule type" value="Genomic_DNA"/>
</dbReference>
<comment type="caution">
    <text evidence="2">The sequence shown here is derived from an EMBL/GenBank/DDBJ whole genome shotgun (WGS) entry which is preliminary data.</text>
</comment>
<sequence>MHERTEILSDISGIGIAMLYVNRTNFGISDVSQHKKRKEHFSCLYLQEKYLDHPTHQSNLSKFPFTYQLSELISKMDDRDHQLQSLSIFHMFYNFMKRLATYALKIMMSGSKTARLPRGTPTPPQEAAMGVEFEPAEQTITCEEEENVSDTSSADLPPHVEEKRRLEPETSFSADANQARVPQKMVSINENVETIKIGKKRSRKWEPEEVDESKPLKSILKVGSDLNNDSGMLINEASNA</sequence>
<accession>A0A5C7IB60</accession>
<keyword evidence="3" id="KW-1185">Reference proteome</keyword>
<organism evidence="2 3">
    <name type="scientific">Acer yangbiense</name>
    <dbReference type="NCBI Taxonomy" id="1000413"/>
    <lineage>
        <taxon>Eukaryota</taxon>
        <taxon>Viridiplantae</taxon>
        <taxon>Streptophyta</taxon>
        <taxon>Embryophyta</taxon>
        <taxon>Tracheophyta</taxon>
        <taxon>Spermatophyta</taxon>
        <taxon>Magnoliopsida</taxon>
        <taxon>eudicotyledons</taxon>
        <taxon>Gunneridae</taxon>
        <taxon>Pentapetalae</taxon>
        <taxon>rosids</taxon>
        <taxon>malvids</taxon>
        <taxon>Sapindales</taxon>
        <taxon>Sapindaceae</taxon>
        <taxon>Hippocastanoideae</taxon>
        <taxon>Acereae</taxon>
        <taxon>Acer</taxon>
    </lineage>
</organism>
<evidence type="ECO:0000256" key="1">
    <source>
        <dbReference type="SAM" id="MobiDB-lite"/>
    </source>
</evidence>